<dbReference type="Gene3D" id="3.30.70.270">
    <property type="match status" value="1"/>
</dbReference>
<dbReference type="GO" id="GO:0052621">
    <property type="term" value="F:diguanylate cyclase activity"/>
    <property type="evidence" value="ECO:0007669"/>
    <property type="project" value="TreeGrafter"/>
</dbReference>
<organism evidence="3 4">
    <name type="scientific">Alkalibacter saccharofermentans DSM 14828</name>
    <dbReference type="NCBI Taxonomy" id="1120975"/>
    <lineage>
        <taxon>Bacteria</taxon>
        <taxon>Bacillati</taxon>
        <taxon>Bacillota</taxon>
        <taxon>Clostridia</taxon>
        <taxon>Eubacteriales</taxon>
        <taxon>Eubacteriaceae</taxon>
        <taxon>Alkalibacter</taxon>
    </lineage>
</organism>
<dbReference type="InterPro" id="IPR029787">
    <property type="entry name" value="Nucleotide_cyclase"/>
</dbReference>
<gene>
    <name evidence="3" type="ORF">SAMN02746064_01425</name>
</gene>
<dbReference type="InterPro" id="IPR050469">
    <property type="entry name" value="Diguanylate_Cyclase"/>
</dbReference>
<protein>
    <submittedName>
        <fullName evidence="3">Diguanylate cyclase (GGDEF) domain-containing protein</fullName>
    </submittedName>
</protein>
<dbReference type="FunFam" id="3.30.70.270:FF:000001">
    <property type="entry name" value="Diguanylate cyclase domain protein"/>
    <property type="match status" value="1"/>
</dbReference>
<dbReference type="STRING" id="1120975.SAMN02746064_01425"/>
<dbReference type="SUPFAM" id="SSF55073">
    <property type="entry name" value="Nucleotide cyclase"/>
    <property type="match status" value="1"/>
</dbReference>
<dbReference type="InterPro" id="IPR000160">
    <property type="entry name" value="GGDEF_dom"/>
</dbReference>
<proteinExistence type="predicted"/>
<accession>A0A1M4X882</accession>
<evidence type="ECO:0000256" key="1">
    <source>
        <dbReference type="SAM" id="Coils"/>
    </source>
</evidence>
<dbReference type="PROSITE" id="PS50887">
    <property type="entry name" value="GGDEF"/>
    <property type="match status" value="1"/>
</dbReference>
<feature type="coiled-coil region" evidence="1">
    <location>
        <begin position="121"/>
        <end position="148"/>
    </location>
</feature>
<dbReference type="RefSeq" id="WP_073270564.1">
    <property type="nucleotide sequence ID" value="NZ_FQTU01000009.1"/>
</dbReference>
<evidence type="ECO:0000259" key="2">
    <source>
        <dbReference type="PROSITE" id="PS50887"/>
    </source>
</evidence>
<evidence type="ECO:0000313" key="3">
    <source>
        <dbReference type="EMBL" id="SHE89633.1"/>
    </source>
</evidence>
<dbReference type="Proteomes" id="UP000184251">
    <property type="component" value="Unassembled WGS sequence"/>
</dbReference>
<keyword evidence="4" id="KW-1185">Reference proteome</keyword>
<dbReference type="PANTHER" id="PTHR45138">
    <property type="entry name" value="REGULATORY COMPONENTS OF SENSORY TRANSDUCTION SYSTEM"/>
    <property type="match status" value="1"/>
</dbReference>
<evidence type="ECO:0000313" key="4">
    <source>
        <dbReference type="Proteomes" id="UP000184251"/>
    </source>
</evidence>
<dbReference type="AlphaFoldDB" id="A0A1M4X882"/>
<sequence length="314" mass="35943">MDFLNLFKDEILNYLKGDSEIPIIVINSEGEIFYANNAFYSLVSNRVEVKATHDINEIFTVVVEETANSKEITLIRTDKHNSIKITGKTIQKEKNILVIFEDYIFNDDSITEKLTTMNIEMSNITRELAKKNAKLEQANKKITELLNKDYLTQVGNRKYFYERLEAMISYYKRTKNGKLALVLCDIDNFKNVNDTYGHDVGDLVLVNFAGALKDKLRKEDVVARFGGEEFIVILTCSDEEDVKEVAERLRKLVSKITIPGHDLTVTASFGATEYHFEDTVDSIIKRADEAMYEAKDKGRNNVVYKSRLDGTKNN</sequence>
<dbReference type="OrthoDB" id="1771403at2"/>
<keyword evidence="1" id="KW-0175">Coiled coil</keyword>
<name>A0A1M4X882_9FIRM</name>
<reference evidence="3 4" key="1">
    <citation type="submission" date="2016-11" db="EMBL/GenBank/DDBJ databases">
        <authorList>
            <person name="Jaros S."/>
            <person name="Januszkiewicz K."/>
            <person name="Wedrychowicz H."/>
        </authorList>
    </citation>
    <scope>NUCLEOTIDE SEQUENCE [LARGE SCALE GENOMIC DNA]</scope>
    <source>
        <strain evidence="3 4">DSM 14828</strain>
    </source>
</reference>
<dbReference type="CDD" id="cd01949">
    <property type="entry name" value="GGDEF"/>
    <property type="match status" value="1"/>
</dbReference>
<dbReference type="NCBIfam" id="TIGR00254">
    <property type="entry name" value="GGDEF"/>
    <property type="match status" value="1"/>
</dbReference>
<dbReference type="SMART" id="SM00267">
    <property type="entry name" value="GGDEF"/>
    <property type="match status" value="1"/>
</dbReference>
<dbReference type="PANTHER" id="PTHR45138:SF9">
    <property type="entry name" value="DIGUANYLATE CYCLASE DGCM-RELATED"/>
    <property type="match status" value="1"/>
</dbReference>
<dbReference type="InterPro" id="IPR043128">
    <property type="entry name" value="Rev_trsase/Diguanyl_cyclase"/>
</dbReference>
<feature type="domain" description="GGDEF" evidence="2">
    <location>
        <begin position="177"/>
        <end position="307"/>
    </location>
</feature>
<dbReference type="Pfam" id="PF00990">
    <property type="entry name" value="GGDEF"/>
    <property type="match status" value="1"/>
</dbReference>
<dbReference type="EMBL" id="FQTU01000009">
    <property type="protein sequence ID" value="SHE89633.1"/>
    <property type="molecule type" value="Genomic_DNA"/>
</dbReference>